<dbReference type="KEGG" id="mgm:Mmc1_0239"/>
<dbReference type="Pfam" id="PF01947">
    <property type="entry name" value="Rv2949c-like"/>
    <property type="match status" value="1"/>
</dbReference>
<dbReference type="InterPro" id="IPR002800">
    <property type="entry name" value="Rv2949c-like"/>
</dbReference>
<dbReference type="AlphaFoldDB" id="A0L473"/>
<reference evidence="2" key="1">
    <citation type="journal article" date="2009" name="Appl. Environ. Microbiol.">
        <title>Complete genome sequence of the chemolithoautotrophic marine magnetotactic coccus strain MC-1.</title>
        <authorList>
            <person name="Schubbe S."/>
            <person name="Williams T.J."/>
            <person name="Xie G."/>
            <person name="Kiss H.E."/>
            <person name="Brettin T.S."/>
            <person name="Martinez D."/>
            <person name="Ross C.A."/>
            <person name="Schuler D."/>
            <person name="Cox B.L."/>
            <person name="Nealson K.H."/>
            <person name="Bazylinski D.A."/>
        </authorList>
    </citation>
    <scope>NUCLEOTIDE SEQUENCE [LARGE SCALE GENOMIC DNA]</scope>
    <source>
        <strain evidence="2">ATCC BAA-1437 / JCM 17883 / MC-1</strain>
    </source>
</reference>
<evidence type="ECO:0000313" key="1">
    <source>
        <dbReference type="EMBL" id="ABK42766.1"/>
    </source>
</evidence>
<dbReference type="RefSeq" id="WP_011711938.1">
    <property type="nucleotide sequence ID" value="NC_008576.1"/>
</dbReference>
<dbReference type="STRING" id="156889.Mmc1_0239"/>
<keyword evidence="1" id="KW-0456">Lyase</keyword>
<reference evidence="1 2" key="2">
    <citation type="journal article" date="2012" name="Int. J. Syst. Evol. Microbiol.">
        <title>Magnetococcus marinus gen. nov., sp. nov., a marine, magnetotactic bacterium that represents a novel lineage (Magnetococcaceae fam. nov.; Magnetococcales ord. nov.) at the base of the Alphaproteobacteria.</title>
        <authorList>
            <person name="Bazylinski D.A."/>
            <person name="Williams T.J."/>
            <person name="Lefevre C.T."/>
            <person name="Berg R.J."/>
            <person name="Zhang C.L."/>
            <person name="Bowser S.S."/>
            <person name="Dean A.J."/>
            <person name="Beveridge T.J."/>
        </authorList>
    </citation>
    <scope>NUCLEOTIDE SEQUENCE [LARGE SCALE GENOMIC DNA]</scope>
    <source>
        <strain evidence="2">ATCC BAA-1437 / JCM 17883 / MC-1</strain>
    </source>
</reference>
<dbReference type="eggNOG" id="COG3161">
    <property type="taxonomic scope" value="Bacteria"/>
</dbReference>
<gene>
    <name evidence="1" type="ordered locus">Mmc1_0239</name>
</gene>
<dbReference type="EC" id="4.1.3.-" evidence="1"/>
<protein>
    <submittedName>
        <fullName evidence="1">Chorismate lyase</fullName>
        <ecNumber evidence="1">4.1.3.-</ecNumber>
    </submittedName>
</protein>
<organism evidence="1 2">
    <name type="scientific">Magnetococcus marinus (strain ATCC BAA-1437 / JCM 17883 / MC-1)</name>
    <dbReference type="NCBI Taxonomy" id="156889"/>
    <lineage>
        <taxon>Bacteria</taxon>
        <taxon>Pseudomonadati</taxon>
        <taxon>Pseudomonadota</taxon>
        <taxon>Magnetococcia</taxon>
        <taxon>Magnetococcales</taxon>
        <taxon>Magnetococcaceae</taxon>
        <taxon>Magnetococcus</taxon>
    </lineage>
</organism>
<accession>A0L473</accession>
<sequence length="184" mass="20306">MQTPRFQLLQGWQEATALSRAEVADADLCAALTHTGSLTRFLEGRYGHPVDVTVRQQVTAPLAKAPLSALWDKTLALQAHTLLIRDAWVNHAGPMLVYAHSQIDWDHLDQAERVAIRNGQIPLGGLYLANGAQVNRAHLQISRVTVAGLERVGEAPLWCRRSLFTVDGRPNARILELFVPVDHG</sequence>
<proteinExistence type="predicted"/>
<name>A0L473_MAGMM</name>
<evidence type="ECO:0000313" key="2">
    <source>
        <dbReference type="Proteomes" id="UP000002586"/>
    </source>
</evidence>
<dbReference type="OrthoDB" id="9789493at2"/>
<dbReference type="EMBL" id="CP000471">
    <property type="protein sequence ID" value="ABK42766.1"/>
    <property type="molecule type" value="Genomic_DNA"/>
</dbReference>
<keyword evidence="2" id="KW-1185">Reference proteome</keyword>
<dbReference type="HOGENOM" id="CLU_1466530_0_0_5"/>
<dbReference type="GO" id="GO:0016829">
    <property type="term" value="F:lyase activity"/>
    <property type="evidence" value="ECO:0007669"/>
    <property type="project" value="UniProtKB-KW"/>
</dbReference>
<dbReference type="Gene3D" id="3.40.1410.10">
    <property type="entry name" value="Chorismate lyase-like"/>
    <property type="match status" value="1"/>
</dbReference>
<dbReference type="SUPFAM" id="SSF64288">
    <property type="entry name" value="Chorismate lyase-like"/>
    <property type="match status" value="1"/>
</dbReference>
<dbReference type="Proteomes" id="UP000002586">
    <property type="component" value="Chromosome"/>
</dbReference>
<dbReference type="InterPro" id="IPR028978">
    <property type="entry name" value="Chorismate_lyase_/UTRA_dom_sf"/>
</dbReference>